<keyword evidence="3" id="KW-1185">Reference proteome</keyword>
<organism evidence="2 3">
    <name type="scientific">Mycena belliarum</name>
    <dbReference type="NCBI Taxonomy" id="1033014"/>
    <lineage>
        <taxon>Eukaryota</taxon>
        <taxon>Fungi</taxon>
        <taxon>Dikarya</taxon>
        <taxon>Basidiomycota</taxon>
        <taxon>Agaricomycotina</taxon>
        <taxon>Agaricomycetes</taxon>
        <taxon>Agaricomycetidae</taxon>
        <taxon>Agaricales</taxon>
        <taxon>Marasmiineae</taxon>
        <taxon>Mycenaceae</taxon>
        <taxon>Mycena</taxon>
    </lineage>
</organism>
<accession>A0AAD6U6S8</accession>
<name>A0AAD6U6S8_9AGAR</name>
<feature type="signal peptide" evidence="1">
    <location>
        <begin position="1"/>
        <end position="20"/>
    </location>
</feature>
<evidence type="ECO:0000313" key="2">
    <source>
        <dbReference type="EMBL" id="KAJ7089263.1"/>
    </source>
</evidence>
<proteinExistence type="predicted"/>
<dbReference type="Proteomes" id="UP001222325">
    <property type="component" value="Unassembled WGS sequence"/>
</dbReference>
<gene>
    <name evidence="2" type="ORF">B0H15DRAFT_840179</name>
</gene>
<dbReference type="EMBL" id="JARJCN010000024">
    <property type="protein sequence ID" value="KAJ7089263.1"/>
    <property type="molecule type" value="Genomic_DNA"/>
</dbReference>
<dbReference type="AlphaFoldDB" id="A0AAD6U6S8"/>
<protein>
    <submittedName>
        <fullName evidence="2">Uncharacterized protein</fullName>
    </submittedName>
</protein>
<keyword evidence="1" id="KW-0732">Signal</keyword>
<comment type="caution">
    <text evidence="2">The sequence shown here is derived from an EMBL/GenBank/DDBJ whole genome shotgun (WGS) entry which is preliminary data.</text>
</comment>
<evidence type="ECO:0000313" key="3">
    <source>
        <dbReference type="Proteomes" id="UP001222325"/>
    </source>
</evidence>
<evidence type="ECO:0000256" key="1">
    <source>
        <dbReference type="SAM" id="SignalP"/>
    </source>
</evidence>
<sequence length="114" mass="12811">MRVAAVMIMFLGASVRAVQAVDNRLLYTVPEEDSMNVFRNLFEQACINGTWKPPPPLGLEFQGFIFQPGDYKGHHADSECRIVCSWHNASDPNERSITFTTEVAEYLGARKTSD</sequence>
<reference evidence="2" key="1">
    <citation type="submission" date="2023-03" db="EMBL/GenBank/DDBJ databases">
        <title>Massive genome expansion in bonnet fungi (Mycena s.s.) driven by repeated elements and novel gene families across ecological guilds.</title>
        <authorList>
            <consortium name="Lawrence Berkeley National Laboratory"/>
            <person name="Harder C.B."/>
            <person name="Miyauchi S."/>
            <person name="Viragh M."/>
            <person name="Kuo A."/>
            <person name="Thoen E."/>
            <person name="Andreopoulos B."/>
            <person name="Lu D."/>
            <person name="Skrede I."/>
            <person name="Drula E."/>
            <person name="Henrissat B."/>
            <person name="Morin E."/>
            <person name="Kohler A."/>
            <person name="Barry K."/>
            <person name="LaButti K."/>
            <person name="Morin E."/>
            <person name="Salamov A."/>
            <person name="Lipzen A."/>
            <person name="Mereny Z."/>
            <person name="Hegedus B."/>
            <person name="Baldrian P."/>
            <person name="Stursova M."/>
            <person name="Weitz H."/>
            <person name="Taylor A."/>
            <person name="Grigoriev I.V."/>
            <person name="Nagy L.G."/>
            <person name="Martin F."/>
            <person name="Kauserud H."/>
        </authorList>
    </citation>
    <scope>NUCLEOTIDE SEQUENCE</scope>
    <source>
        <strain evidence="2">CBHHK173m</strain>
    </source>
</reference>
<feature type="chain" id="PRO_5042177121" evidence="1">
    <location>
        <begin position="21"/>
        <end position="114"/>
    </location>
</feature>